<gene>
    <name evidence="2" type="ORF">I7X12_01320</name>
</gene>
<feature type="transmembrane region" description="Helical" evidence="1">
    <location>
        <begin position="122"/>
        <end position="143"/>
    </location>
</feature>
<keyword evidence="3" id="KW-1185">Reference proteome</keyword>
<evidence type="ECO:0000313" key="2">
    <source>
        <dbReference type="EMBL" id="QPV63302.1"/>
    </source>
</evidence>
<dbReference type="EMBL" id="CP065856">
    <property type="protein sequence ID" value="QPV63302.1"/>
    <property type="molecule type" value="Genomic_DNA"/>
</dbReference>
<evidence type="ECO:0000313" key="3">
    <source>
        <dbReference type="Proteomes" id="UP000595001"/>
    </source>
</evidence>
<dbReference type="Proteomes" id="UP000595001">
    <property type="component" value="Chromosome"/>
</dbReference>
<sequence length="271" mass="28412">MGLLRALGVHLTAGLTLAALLPLPSLLVLGGELAGLDVSRLVFGPLVSLLSELLGLASAPNPLVGAEALLVGEAGRLAARLPSRGNESLLLSLGLLAELPGLGLLSLDPLCLWLLIHLLGLWLLIHLLGLWVLVHLLGLWLLAGLQRWRLATRLLALLSSALRFRRQELLGLGVVGPLLGERARSLPELLGVAATLNALIGALDLLAGEACLLAARLLCGRDGPLLLCLGLLCLGLLCLGLPTDLLRLGLLAQLLLLERFLSVGLLFEVHG</sequence>
<keyword evidence="1" id="KW-1133">Transmembrane helix</keyword>
<accession>A0A7T3FZ47</accession>
<feature type="transmembrane region" description="Helical" evidence="1">
    <location>
        <begin position="224"/>
        <end position="241"/>
    </location>
</feature>
<proteinExistence type="predicted"/>
<organism evidence="2 3">
    <name type="scientific">Halosimplex litoreum</name>
    <dbReference type="NCBI Taxonomy" id="1198301"/>
    <lineage>
        <taxon>Archaea</taxon>
        <taxon>Methanobacteriati</taxon>
        <taxon>Methanobacteriota</taxon>
        <taxon>Stenosarchaea group</taxon>
        <taxon>Halobacteria</taxon>
        <taxon>Halobacteriales</taxon>
        <taxon>Haloarculaceae</taxon>
        <taxon>Halosimplex</taxon>
    </lineage>
</organism>
<dbReference type="KEGG" id="hlt:I7X12_01320"/>
<reference evidence="2 3" key="1">
    <citation type="submission" date="2020-12" db="EMBL/GenBank/DDBJ databases">
        <title>Halosimplex halophilum sp. nov. and Halosimplex salinum sp. nov., two new members of the genus Halosimplex.</title>
        <authorList>
            <person name="Cui H.L."/>
        </authorList>
    </citation>
    <scope>NUCLEOTIDE SEQUENCE [LARGE SCALE GENOMIC DNA]</scope>
    <source>
        <strain evidence="2 3">YGH94</strain>
    </source>
</reference>
<evidence type="ECO:0000256" key="1">
    <source>
        <dbReference type="SAM" id="Phobius"/>
    </source>
</evidence>
<dbReference type="GeneID" id="60587091"/>
<keyword evidence="1" id="KW-0812">Transmembrane</keyword>
<dbReference type="RefSeq" id="WP_198062092.1">
    <property type="nucleotide sequence ID" value="NZ_CP065856.1"/>
</dbReference>
<keyword evidence="1" id="KW-0472">Membrane</keyword>
<name>A0A7T3FZ47_9EURY</name>
<protein>
    <submittedName>
        <fullName evidence="2">Uncharacterized protein</fullName>
    </submittedName>
</protein>
<dbReference type="AlphaFoldDB" id="A0A7T3FZ47"/>